<dbReference type="SUPFAM" id="SSF81901">
    <property type="entry name" value="HCP-like"/>
    <property type="match status" value="1"/>
</dbReference>
<sequence>MVEELFKSDFYKFGIYHIDSNDTKNRDKSIHYLTLAANQNHSDAQFLLGDIYYFGEYNTRDINKSIHYFTLAANQDHRDSQFLLGCIYYEGLYIDYDIQQTIHSFKEVSCFNGQSAKSNLGIIYKTGQRVKANPSGSFVYFEEAIRQKNDEVAMFNLAHIYFYEEAGISNLKKAIELLLKPAIKGVIHSLDLLCLAVIKKYESPDIYKINEDFRTIDHEKSWLLSEKVIKNIESRNLMESSFYDLLYDDLKEINLVYYVNTIENQTRKLKQSMSFFMKGWVIFKYE</sequence>
<evidence type="ECO:0008006" key="3">
    <source>
        <dbReference type="Google" id="ProtNLM"/>
    </source>
</evidence>
<comment type="caution">
    <text evidence="1">The sequence shown here is derived from an EMBL/GenBank/DDBJ whole genome shotgun (WGS) entry which is preliminary data.</text>
</comment>
<dbReference type="Proteomes" id="UP001470230">
    <property type="component" value="Unassembled WGS sequence"/>
</dbReference>
<dbReference type="Pfam" id="PF08238">
    <property type="entry name" value="Sel1"/>
    <property type="match status" value="5"/>
</dbReference>
<name>A0ABR2K2E7_9EUKA</name>
<dbReference type="InterPro" id="IPR052945">
    <property type="entry name" value="Mitotic_Regulator"/>
</dbReference>
<evidence type="ECO:0000313" key="2">
    <source>
        <dbReference type="Proteomes" id="UP001470230"/>
    </source>
</evidence>
<dbReference type="InterPro" id="IPR011990">
    <property type="entry name" value="TPR-like_helical_dom_sf"/>
</dbReference>
<dbReference type="Gene3D" id="1.25.40.10">
    <property type="entry name" value="Tetratricopeptide repeat domain"/>
    <property type="match status" value="1"/>
</dbReference>
<dbReference type="PANTHER" id="PTHR43628:SF1">
    <property type="entry name" value="CHITIN SYNTHASE REGULATORY FACTOR 2-RELATED"/>
    <property type="match status" value="1"/>
</dbReference>
<keyword evidence="2" id="KW-1185">Reference proteome</keyword>
<evidence type="ECO:0000313" key="1">
    <source>
        <dbReference type="EMBL" id="KAK8885296.1"/>
    </source>
</evidence>
<organism evidence="1 2">
    <name type="scientific">Tritrichomonas musculus</name>
    <dbReference type="NCBI Taxonomy" id="1915356"/>
    <lineage>
        <taxon>Eukaryota</taxon>
        <taxon>Metamonada</taxon>
        <taxon>Parabasalia</taxon>
        <taxon>Tritrichomonadida</taxon>
        <taxon>Tritrichomonadidae</taxon>
        <taxon>Tritrichomonas</taxon>
    </lineage>
</organism>
<protein>
    <recommendedName>
        <fullName evidence="3">Sel1 repeat family protein</fullName>
    </recommendedName>
</protein>
<dbReference type="InterPro" id="IPR006597">
    <property type="entry name" value="Sel1-like"/>
</dbReference>
<reference evidence="1 2" key="1">
    <citation type="submission" date="2024-04" db="EMBL/GenBank/DDBJ databases">
        <title>Tritrichomonas musculus Genome.</title>
        <authorList>
            <person name="Alves-Ferreira E."/>
            <person name="Grigg M."/>
            <person name="Lorenzi H."/>
            <person name="Galac M."/>
        </authorList>
    </citation>
    <scope>NUCLEOTIDE SEQUENCE [LARGE SCALE GENOMIC DNA]</scope>
    <source>
        <strain evidence="1 2">EAF2021</strain>
    </source>
</reference>
<dbReference type="PANTHER" id="PTHR43628">
    <property type="entry name" value="ACTIVATOR OF C KINASE PROTEIN 1-RELATED"/>
    <property type="match status" value="1"/>
</dbReference>
<accession>A0ABR2K2E7</accession>
<gene>
    <name evidence="1" type="ORF">M9Y10_040742</name>
</gene>
<proteinExistence type="predicted"/>
<dbReference type="EMBL" id="JAPFFF010000007">
    <property type="protein sequence ID" value="KAK8885296.1"/>
    <property type="molecule type" value="Genomic_DNA"/>
</dbReference>
<dbReference type="SMART" id="SM00671">
    <property type="entry name" value="SEL1"/>
    <property type="match status" value="5"/>
</dbReference>